<dbReference type="AlphaFoldDB" id="A0A8T3CRK8"/>
<evidence type="ECO:0000313" key="1">
    <source>
        <dbReference type="EMBL" id="KAI1887909.1"/>
    </source>
</evidence>
<dbReference type="GO" id="GO:0005886">
    <property type="term" value="C:plasma membrane"/>
    <property type="evidence" value="ECO:0007669"/>
    <property type="project" value="TreeGrafter"/>
</dbReference>
<organism evidence="1 2">
    <name type="scientific">Albula goreensis</name>
    <dbReference type="NCBI Taxonomy" id="1534307"/>
    <lineage>
        <taxon>Eukaryota</taxon>
        <taxon>Metazoa</taxon>
        <taxon>Chordata</taxon>
        <taxon>Craniata</taxon>
        <taxon>Vertebrata</taxon>
        <taxon>Euteleostomi</taxon>
        <taxon>Actinopterygii</taxon>
        <taxon>Neopterygii</taxon>
        <taxon>Teleostei</taxon>
        <taxon>Albuliformes</taxon>
        <taxon>Albulidae</taxon>
        <taxon>Albula</taxon>
    </lineage>
</organism>
<protein>
    <submittedName>
        <fullName evidence="1">Uncharacterized protein</fullName>
    </submittedName>
</protein>
<evidence type="ECO:0000313" key="2">
    <source>
        <dbReference type="Proteomes" id="UP000829720"/>
    </source>
</evidence>
<dbReference type="GO" id="GO:0090314">
    <property type="term" value="P:positive regulation of protein targeting to membrane"/>
    <property type="evidence" value="ECO:0007669"/>
    <property type="project" value="TreeGrafter"/>
</dbReference>
<reference evidence="1" key="1">
    <citation type="submission" date="2021-01" db="EMBL/GenBank/DDBJ databases">
        <authorList>
            <person name="Zahm M."/>
            <person name="Roques C."/>
            <person name="Cabau C."/>
            <person name="Klopp C."/>
            <person name="Donnadieu C."/>
            <person name="Jouanno E."/>
            <person name="Lampietro C."/>
            <person name="Louis A."/>
            <person name="Herpin A."/>
            <person name="Echchiki A."/>
            <person name="Berthelot C."/>
            <person name="Parey E."/>
            <person name="Roest-Crollius H."/>
            <person name="Braasch I."/>
            <person name="Postlethwait J."/>
            <person name="Bobe J."/>
            <person name="Montfort J."/>
            <person name="Bouchez O."/>
            <person name="Begum T."/>
            <person name="Mejri S."/>
            <person name="Adams A."/>
            <person name="Chen W.-J."/>
            <person name="Guiguen Y."/>
        </authorList>
    </citation>
    <scope>NUCLEOTIDE SEQUENCE</scope>
    <source>
        <tissue evidence="1">Blood</tissue>
    </source>
</reference>
<dbReference type="InterPro" id="IPR051244">
    <property type="entry name" value="TCAF"/>
</dbReference>
<dbReference type="EMBL" id="JAERUA010000018">
    <property type="protein sequence ID" value="KAI1887909.1"/>
    <property type="molecule type" value="Genomic_DNA"/>
</dbReference>
<dbReference type="GO" id="GO:0044325">
    <property type="term" value="F:transmembrane transporter binding"/>
    <property type="evidence" value="ECO:0007669"/>
    <property type="project" value="TreeGrafter"/>
</dbReference>
<dbReference type="OrthoDB" id="10260387at2759"/>
<dbReference type="PANTHER" id="PTHR15730">
    <property type="entry name" value="EXPERIMENTAL AUTOIMMUNE PROSTATITIS ANTIGEN 2-RELATED"/>
    <property type="match status" value="1"/>
</dbReference>
<keyword evidence="2" id="KW-1185">Reference proteome</keyword>
<dbReference type="PANTHER" id="PTHR15730:SF5">
    <property type="entry name" value="SI:CH211-210B2.2-RELATED"/>
    <property type="match status" value="1"/>
</dbReference>
<sequence>MKDCFLLSNPPAGRAMRYMDSYEVYQDLVKGIEEFKFEGDPQPCVLKLTSDHAVPIFTSPKGHVLLAAAEYGRGRIVVTSHEAYLLGLTASMRFIENAIEWLKPYTHAWVGVCGLGDLKDKLSHRGNKAKSVSNYDGTVGVFCRDAYTDSQVDELLDFVKGGGGLLIGGQAWWWSSQNTGADVQTSFPGNKLTGPAGIFFTNEYGEKGTFRVPTELPLDPSIMP</sequence>
<accession>A0A8T3CRK8</accession>
<gene>
    <name evidence="1" type="ORF">AGOR_G00195340</name>
</gene>
<dbReference type="Proteomes" id="UP000829720">
    <property type="component" value="Unassembled WGS sequence"/>
</dbReference>
<proteinExistence type="predicted"/>
<name>A0A8T3CRK8_9TELE</name>
<comment type="caution">
    <text evidence="1">The sequence shown here is derived from an EMBL/GenBank/DDBJ whole genome shotgun (WGS) entry which is preliminary data.</text>
</comment>